<organism evidence="3">
    <name type="scientific">Flexilinea flocculi</name>
    <dbReference type="NCBI Taxonomy" id="1678840"/>
    <lineage>
        <taxon>Bacteria</taxon>
        <taxon>Bacillati</taxon>
        <taxon>Chloroflexota</taxon>
        <taxon>Anaerolineae</taxon>
        <taxon>Anaerolineales</taxon>
        <taxon>Anaerolineaceae</taxon>
        <taxon>Flexilinea</taxon>
    </lineage>
</organism>
<dbReference type="AlphaFoldDB" id="A0A0K8PA24"/>
<gene>
    <name evidence="3" type="ORF">ATC1_11294</name>
</gene>
<feature type="compositionally biased region" description="Basic and acidic residues" evidence="1">
    <location>
        <begin position="339"/>
        <end position="349"/>
    </location>
</feature>
<feature type="compositionally biased region" description="Polar residues" evidence="1">
    <location>
        <begin position="450"/>
        <end position="462"/>
    </location>
</feature>
<feature type="compositionally biased region" description="Basic and acidic residues" evidence="1">
    <location>
        <begin position="827"/>
        <end position="839"/>
    </location>
</feature>
<keyword evidence="2" id="KW-0812">Transmembrane</keyword>
<dbReference type="STRING" id="1678840.ATC1_11294"/>
<keyword evidence="4" id="KW-1185">Reference proteome</keyword>
<name>A0A0K8PA24_9CHLR</name>
<accession>A0A0K8PA24</accession>
<feature type="compositionally biased region" description="Basic and acidic residues" evidence="1">
    <location>
        <begin position="800"/>
        <end position="818"/>
    </location>
</feature>
<feature type="region of interest" description="Disordered" evidence="1">
    <location>
        <begin position="110"/>
        <end position="179"/>
    </location>
</feature>
<evidence type="ECO:0000256" key="2">
    <source>
        <dbReference type="SAM" id="Phobius"/>
    </source>
</evidence>
<feature type="transmembrane region" description="Helical" evidence="2">
    <location>
        <begin position="564"/>
        <end position="585"/>
    </location>
</feature>
<feature type="compositionally biased region" description="Basic and acidic residues" evidence="1">
    <location>
        <begin position="40"/>
        <end position="56"/>
    </location>
</feature>
<dbReference type="RefSeq" id="WP_062277537.1">
    <property type="nucleotide sequence ID" value="NZ_DF968179.1"/>
</dbReference>
<reference evidence="3" key="1">
    <citation type="journal article" date="2015" name="Genome Announc.">
        <title>Draft Genome Sequence of Anaerolineae Strain TC1, a Novel Isolate from a Methanogenic Wastewater Treatment System.</title>
        <authorList>
            <person name="Matsuura N."/>
            <person name="Tourlousse D.M."/>
            <person name="Sun L."/>
            <person name="Toyonaga M."/>
            <person name="Kuroda K."/>
            <person name="Ohashi A."/>
            <person name="Cruz R."/>
            <person name="Yamaguchi T."/>
            <person name="Sekiguchi Y."/>
        </authorList>
    </citation>
    <scope>NUCLEOTIDE SEQUENCE [LARGE SCALE GENOMIC DNA]</scope>
    <source>
        <strain evidence="3">TC1</strain>
    </source>
</reference>
<dbReference type="EMBL" id="DF968179">
    <property type="protein sequence ID" value="GAP39364.1"/>
    <property type="molecule type" value="Genomic_DNA"/>
</dbReference>
<feature type="compositionally biased region" description="Polar residues" evidence="1">
    <location>
        <begin position="381"/>
        <end position="400"/>
    </location>
</feature>
<evidence type="ECO:0000313" key="3">
    <source>
        <dbReference type="EMBL" id="GAP39364.1"/>
    </source>
</evidence>
<feature type="region of interest" description="Disordered" evidence="1">
    <location>
        <begin position="800"/>
        <end position="839"/>
    </location>
</feature>
<feature type="compositionally biased region" description="Polar residues" evidence="1">
    <location>
        <begin position="122"/>
        <end position="132"/>
    </location>
</feature>
<evidence type="ECO:0000313" key="4">
    <source>
        <dbReference type="Proteomes" id="UP000053370"/>
    </source>
</evidence>
<feature type="region of interest" description="Disordered" evidence="1">
    <location>
        <begin position="290"/>
        <end position="462"/>
    </location>
</feature>
<dbReference type="OrthoDB" id="161624at2"/>
<keyword evidence="2" id="KW-1133">Transmembrane helix</keyword>
<sequence>MKEFKCPFCGSSNSEDAESCSVCKVDFRQLPEEIMSSETPKPKEQSDADNSSKEVPDWLADIIRRNRKPQGKMPFDSFADALMGIKSVDDFSDSMKKDFSGSEKIEEFLNEEKNLTEDSSDQNRGSLFSISHTSRKSIPNHKSDSIVSPSVSEQRKNEEQQLEIPEVINSQDEISEDEELYRDFSVERPAQKWDLQPLAMSESYDQTDSAENGNQPGEFVPDVQADDTYIEAIQNVESDLNPAEKNEDNSTALSSGEKAPLVIAPDIEEPVISDEERLFNLPFEDDLSLTEEKITMDQPSDEAARMNSDLSSNQIEVMQEEPSSISEDSAKTSITTDFAPEKSDEKTEETAPAVESADHPLENDPIEVPENTESDERDEQNLVSEFLSQINSDVPSSDSAAIQEPHDSSDGSLPEESENDIAELHSILSGTQESPDSLPTDSDLTEIDSGMQSTSETVGSDTTAVTVAGDNSIAETRDQFDKAEDSDAIPWNLFESADIFFPENRKEPIYSSFSKEKIPADYQDRNYQHRMITAVLVKLFQTENHNQPLKKADTRKTNKIIQTIFALLVFFGVITILISGVTDFIDLRPVDDKQVLSLSTFNYQISSLQEGEQALFVIDFTPGYIDELYAPTLKLIQNMTERNVKVRLATISPSSEMISQKIIMENPQISVENQGFFPGQVAAIQSLIALNADEIKAVFIISSNFQTLKTWIEQIHVEPVKFSLNILASAQMNSLLTPYYDSGLIESSLSGMIEKRYFYADNFSDKKTNREIFSVWFIILAAIIIYLTGCIDFSMAQATDKDGKHPEKNHTIQSDAKKHSGNSADTVIDKNTNRNEEKK</sequence>
<feature type="compositionally biased region" description="Polar residues" evidence="1">
    <location>
        <begin position="308"/>
        <end position="336"/>
    </location>
</feature>
<feature type="region of interest" description="Disordered" evidence="1">
    <location>
        <begin position="191"/>
        <end position="261"/>
    </location>
</feature>
<feature type="compositionally biased region" description="Acidic residues" evidence="1">
    <location>
        <begin position="364"/>
        <end position="378"/>
    </location>
</feature>
<protein>
    <submittedName>
        <fullName evidence="3">Uncharacterized protein</fullName>
    </submittedName>
</protein>
<dbReference type="Proteomes" id="UP000053370">
    <property type="component" value="Unassembled WGS sequence"/>
</dbReference>
<feature type="region of interest" description="Disordered" evidence="1">
    <location>
        <begin position="33"/>
        <end position="56"/>
    </location>
</feature>
<proteinExistence type="predicted"/>
<feature type="compositionally biased region" description="Polar residues" evidence="1">
    <location>
        <begin position="203"/>
        <end position="215"/>
    </location>
</feature>
<feature type="transmembrane region" description="Helical" evidence="2">
    <location>
        <begin position="772"/>
        <end position="789"/>
    </location>
</feature>
<keyword evidence="2" id="KW-0472">Membrane</keyword>
<evidence type="ECO:0000256" key="1">
    <source>
        <dbReference type="SAM" id="MobiDB-lite"/>
    </source>
</evidence>
<feature type="compositionally biased region" description="Polar residues" evidence="1">
    <location>
        <begin position="428"/>
        <end position="442"/>
    </location>
</feature>